<dbReference type="EMBL" id="GL385395">
    <property type="protein sequence ID" value="EJT82116.1"/>
    <property type="molecule type" value="Genomic_DNA"/>
</dbReference>
<feature type="region of interest" description="Disordered" evidence="1">
    <location>
        <begin position="492"/>
        <end position="526"/>
    </location>
</feature>
<reference evidence="5" key="1">
    <citation type="submission" date="2010-07" db="EMBL/GenBank/DDBJ databases">
        <title>The genome sequence of Gaeumannomyces graminis var. tritici strain R3-111a-1.</title>
        <authorList>
            <consortium name="The Broad Institute Genome Sequencing Platform"/>
            <person name="Ma L.-J."/>
            <person name="Dead R."/>
            <person name="Young S."/>
            <person name="Zeng Q."/>
            <person name="Koehrsen M."/>
            <person name="Alvarado L."/>
            <person name="Berlin A."/>
            <person name="Chapman S.B."/>
            <person name="Chen Z."/>
            <person name="Freedman E."/>
            <person name="Gellesch M."/>
            <person name="Goldberg J."/>
            <person name="Griggs A."/>
            <person name="Gujja S."/>
            <person name="Heilman E.R."/>
            <person name="Heiman D."/>
            <person name="Hepburn T."/>
            <person name="Howarth C."/>
            <person name="Jen D."/>
            <person name="Larson L."/>
            <person name="Mehta T."/>
            <person name="Neiman D."/>
            <person name="Pearson M."/>
            <person name="Roberts A."/>
            <person name="Saif S."/>
            <person name="Shea T."/>
            <person name="Shenoy N."/>
            <person name="Sisk P."/>
            <person name="Stolte C."/>
            <person name="Sykes S."/>
            <person name="Walk T."/>
            <person name="White J."/>
            <person name="Yandava C."/>
            <person name="Haas B."/>
            <person name="Nusbaum C."/>
            <person name="Birren B."/>
        </authorList>
    </citation>
    <scope>NUCLEOTIDE SEQUENCE [LARGE SCALE GENOMIC DNA]</scope>
    <source>
        <strain evidence="5">R3-111a-1</strain>
    </source>
</reference>
<keyword evidence="2" id="KW-0812">Transmembrane</keyword>
<evidence type="ECO:0000313" key="4">
    <source>
        <dbReference type="EnsemblFungi" id="EJT82116"/>
    </source>
</evidence>
<feature type="compositionally biased region" description="Low complexity" evidence="1">
    <location>
        <begin position="1"/>
        <end position="11"/>
    </location>
</feature>
<gene>
    <name evidence="4" type="primary">20342548</name>
    <name evidence="3" type="ORF">GGTG_02090</name>
</gene>
<accession>J3NLE1</accession>
<dbReference type="GeneID" id="20342548"/>
<protein>
    <submittedName>
        <fullName evidence="3 4">Uncharacterized protein</fullName>
    </submittedName>
</protein>
<dbReference type="AlphaFoldDB" id="J3NLE1"/>
<dbReference type="OrthoDB" id="202545at2759"/>
<feature type="region of interest" description="Disordered" evidence="1">
    <location>
        <begin position="1"/>
        <end position="35"/>
    </location>
</feature>
<organism evidence="3">
    <name type="scientific">Gaeumannomyces tritici (strain R3-111a-1)</name>
    <name type="common">Wheat and barley take-all root rot fungus</name>
    <name type="synonym">Gaeumannomyces graminis var. tritici</name>
    <dbReference type="NCBI Taxonomy" id="644352"/>
    <lineage>
        <taxon>Eukaryota</taxon>
        <taxon>Fungi</taxon>
        <taxon>Dikarya</taxon>
        <taxon>Ascomycota</taxon>
        <taxon>Pezizomycotina</taxon>
        <taxon>Sordariomycetes</taxon>
        <taxon>Sordariomycetidae</taxon>
        <taxon>Magnaporthales</taxon>
        <taxon>Magnaporthaceae</taxon>
        <taxon>Gaeumannomyces</taxon>
    </lineage>
</organism>
<dbReference type="eggNOG" id="ENOG502RYMG">
    <property type="taxonomic scope" value="Eukaryota"/>
</dbReference>
<feature type="region of interest" description="Disordered" evidence="1">
    <location>
        <begin position="657"/>
        <end position="679"/>
    </location>
</feature>
<proteinExistence type="predicted"/>
<dbReference type="VEuPathDB" id="FungiDB:GGTG_02090"/>
<feature type="compositionally biased region" description="Low complexity" evidence="1">
    <location>
        <begin position="374"/>
        <end position="387"/>
    </location>
</feature>
<reference evidence="4" key="4">
    <citation type="journal article" date="2015" name="G3 (Bethesda)">
        <title>Genome sequences of three phytopathogenic species of the Magnaporthaceae family of fungi.</title>
        <authorList>
            <person name="Okagaki L.H."/>
            <person name="Nunes C.C."/>
            <person name="Sailsbery J."/>
            <person name="Clay B."/>
            <person name="Brown D."/>
            <person name="John T."/>
            <person name="Oh Y."/>
            <person name="Young N."/>
            <person name="Fitzgerald M."/>
            <person name="Haas B.J."/>
            <person name="Zeng Q."/>
            <person name="Young S."/>
            <person name="Adiconis X."/>
            <person name="Fan L."/>
            <person name="Levin J.Z."/>
            <person name="Mitchell T.K."/>
            <person name="Okubara P.A."/>
            <person name="Farman M.L."/>
            <person name="Kohn L.M."/>
            <person name="Birren B."/>
            <person name="Ma L.-J."/>
            <person name="Dean R.A."/>
        </authorList>
    </citation>
    <scope>NUCLEOTIDE SEQUENCE</scope>
    <source>
        <strain evidence="4">R3-111a-1</strain>
    </source>
</reference>
<evidence type="ECO:0000256" key="2">
    <source>
        <dbReference type="SAM" id="Phobius"/>
    </source>
</evidence>
<reference evidence="3" key="2">
    <citation type="submission" date="2010-07" db="EMBL/GenBank/DDBJ databases">
        <authorList>
            <consortium name="The Broad Institute Genome Sequencing Platform"/>
            <consortium name="Broad Institute Genome Sequencing Center for Infectious Disease"/>
            <person name="Ma L.-J."/>
            <person name="Dead R."/>
            <person name="Young S."/>
            <person name="Zeng Q."/>
            <person name="Koehrsen M."/>
            <person name="Alvarado L."/>
            <person name="Berlin A."/>
            <person name="Chapman S.B."/>
            <person name="Chen Z."/>
            <person name="Freedman E."/>
            <person name="Gellesch M."/>
            <person name="Goldberg J."/>
            <person name="Griggs A."/>
            <person name="Gujja S."/>
            <person name="Heilman E.R."/>
            <person name="Heiman D."/>
            <person name="Hepburn T."/>
            <person name="Howarth C."/>
            <person name="Jen D."/>
            <person name="Larson L."/>
            <person name="Mehta T."/>
            <person name="Neiman D."/>
            <person name="Pearson M."/>
            <person name="Roberts A."/>
            <person name="Saif S."/>
            <person name="Shea T."/>
            <person name="Shenoy N."/>
            <person name="Sisk P."/>
            <person name="Stolte C."/>
            <person name="Sykes S."/>
            <person name="Walk T."/>
            <person name="White J."/>
            <person name="Yandava C."/>
            <person name="Haas B."/>
            <person name="Nusbaum C."/>
            <person name="Birren B."/>
        </authorList>
    </citation>
    <scope>NUCLEOTIDE SEQUENCE</scope>
    <source>
        <strain evidence="3">R3-111a-1</strain>
    </source>
</reference>
<keyword evidence="2" id="KW-1133">Transmembrane helix</keyword>
<reference evidence="4" key="5">
    <citation type="submission" date="2018-04" db="UniProtKB">
        <authorList>
            <consortium name="EnsemblFungi"/>
        </authorList>
    </citation>
    <scope>IDENTIFICATION</scope>
    <source>
        <strain evidence="4">R3-111a-1</strain>
    </source>
</reference>
<sequence>MPWITTSSSSSPEQQPLHSPRGHHPASSPSPPVTYIPPLIDGACGTVPHAQRPPARALEADARALLWLLPDLALTAWDAVVNGGDGYPQALSARAAPAPPATSLSGSGGKLKGFAARAATMAAMAVGSRWPAAAQVPWRYAADVGLQLAVGVVELYIIMLALPIWLFLPGFVFSVWSLCSAAAVWCLCRLLNSSGPVVRHPGPAADGGGGGSWMMGPDGEDERWFFVGGMGVSSRTITGSTLPRLAKLFNRPITAIVEPTYGLAVDLALLLAERAGVPLPLGLGLGGGGGGGGDTQRLLYAQARAALQDPSAKRVVILAHNRGSLAASRVLSRLCADLPHARLSRLEVYTFGAAADEFVVPLGGGRDGGSTSPAAATNNNGTNGTNGSVLPQSAAEFMARRGGPHIEHFAHARDPFARLGVLRSVREDLSGRFCGGVFVINAPGVSPMTAAVAARMGINGSGGRNGAAAAAAAAATTNGSSASASRLYNQYQYQGPHQPPNGAMMSPGGSSNSNSSSYGGEDRSPLLGGLLPAAPPVVSLDDYLAAMFPEQVPTLANCGRASVMESTVVVDRDVAERREQGAIASDALANKHAESVAAVGRRSGGGGGGGAARNGGVSGLGLHAAAAIVKGGGGGGPSDMSVGNSSSAAAAAAVAVNGGGGNSSSSSSSSHGSGGGSKRLSWTGLGAKVAGGSEDGLFGLKMARKMCEECKGHRGRELSRLCHYVSSGAVMSVGGGYGMEDVREEDVISSRVGS</sequence>
<dbReference type="RefSeq" id="XP_009218125.1">
    <property type="nucleotide sequence ID" value="XM_009219861.1"/>
</dbReference>
<name>J3NLE1_GAET3</name>
<feature type="compositionally biased region" description="Low complexity" evidence="1">
    <location>
        <begin position="500"/>
        <end position="517"/>
    </location>
</feature>
<feature type="transmembrane region" description="Helical" evidence="2">
    <location>
        <begin position="148"/>
        <end position="167"/>
    </location>
</feature>
<evidence type="ECO:0000313" key="3">
    <source>
        <dbReference type="EMBL" id="EJT82116.1"/>
    </source>
</evidence>
<dbReference type="STRING" id="644352.J3NLE1"/>
<dbReference type="EnsemblFungi" id="EJT82116">
    <property type="protein sequence ID" value="EJT82116"/>
    <property type="gene ID" value="GGTG_02090"/>
</dbReference>
<keyword evidence="5" id="KW-1185">Reference proteome</keyword>
<dbReference type="HOGENOM" id="CLU_026021_0_0_1"/>
<dbReference type="PANTHER" id="PTHR42044">
    <property type="entry name" value="DUF676 DOMAIN-CONTAINING PROTEIN-RELATED"/>
    <property type="match status" value="1"/>
</dbReference>
<dbReference type="PANTHER" id="PTHR42044:SF2">
    <property type="entry name" value="DUF676 DOMAIN-CONTAINING PROTEIN"/>
    <property type="match status" value="1"/>
</dbReference>
<evidence type="ECO:0000256" key="1">
    <source>
        <dbReference type="SAM" id="MobiDB-lite"/>
    </source>
</evidence>
<evidence type="ECO:0000313" key="5">
    <source>
        <dbReference type="Proteomes" id="UP000006039"/>
    </source>
</evidence>
<dbReference type="Proteomes" id="UP000006039">
    <property type="component" value="Unassembled WGS sequence"/>
</dbReference>
<reference evidence="3" key="3">
    <citation type="submission" date="2010-09" db="EMBL/GenBank/DDBJ databases">
        <title>Annotation of Gaeumannomyces graminis var. tritici R3-111a-1.</title>
        <authorList>
            <consortium name="The Broad Institute Genome Sequencing Platform"/>
            <person name="Ma L.-J."/>
            <person name="Dead R."/>
            <person name="Young S.K."/>
            <person name="Zeng Q."/>
            <person name="Gargeya S."/>
            <person name="Fitzgerald M."/>
            <person name="Haas B."/>
            <person name="Abouelleil A."/>
            <person name="Alvarado L."/>
            <person name="Arachchi H.M."/>
            <person name="Berlin A."/>
            <person name="Brown A."/>
            <person name="Chapman S.B."/>
            <person name="Chen Z."/>
            <person name="Dunbar C."/>
            <person name="Freedman E."/>
            <person name="Gearin G."/>
            <person name="Gellesch M."/>
            <person name="Goldberg J."/>
            <person name="Griggs A."/>
            <person name="Gujja S."/>
            <person name="Heiman D."/>
            <person name="Howarth C."/>
            <person name="Larson L."/>
            <person name="Lui A."/>
            <person name="MacDonald P.J.P."/>
            <person name="Mehta T."/>
            <person name="Montmayeur A."/>
            <person name="Murphy C."/>
            <person name="Neiman D."/>
            <person name="Pearson M."/>
            <person name="Priest M."/>
            <person name="Roberts A."/>
            <person name="Saif S."/>
            <person name="Shea T."/>
            <person name="Shenoy N."/>
            <person name="Sisk P."/>
            <person name="Stolte C."/>
            <person name="Sykes S."/>
            <person name="Yandava C."/>
            <person name="Wortman J."/>
            <person name="Nusbaum C."/>
            <person name="Birren B."/>
        </authorList>
    </citation>
    <scope>NUCLEOTIDE SEQUENCE</scope>
    <source>
        <strain evidence="3">R3-111a-1</strain>
    </source>
</reference>
<keyword evidence="2" id="KW-0472">Membrane</keyword>
<feature type="region of interest" description="Disordered" evidence="1">
    <location>
        <begin position="366"/>
        <end position="389"/>
    </location>
</feature>